<keyword evidence="4" id="KW-0997">Cell inner membrane</keyword>
<evidence type="ECO:0000256" key="9">
    <source>
        <dbReference type="SAM" id="Phobius"/>
    </source>
</evidence>
<keyword evidence="6 9" id="KW-1133">Transmembrane helix</keyword>
<evidence type="ECO:0000256" key="4">
    <source>
        <dbReference type="ARBA" id="ARBA00022519"/>
    </source>
</evidence>
<comment type="similarity">
    <text evidence="8">Belongs to the TsuA/YedE (TC 9.B.102) family.</text>
</comment>
<organism evidence="11 12">
    <name type="scientific">Victivallis vadensis</name>
    <dbReference type="NCBI Taxonomy" id="172901"/>
    <lineage>
        <taxon>Bacteria</taxon>
        <taxon>Pseudomonadati</taxon>
        <taxon>Lentisphaerota</taxon>
        <taxon>Lentisphaeria</taxon>
        <taxon>Victivallales</taxon>
        <taxon>Victivallaceae</taxon>
        <taxon>Victivallis</taxon>
    </lineage>
</organism>
<feature type="transmembrane region" description="Helical" evidence="9">
    <location>
        <begin position="138"/>
        <end position="157"/>
    </location>
</feature>
<sequence>MNILTAKWPFYVSGPLLALLLAGSLCLFGDPVGLTAAMTAMTEYCDSAVAGQSLPDAPAMDWQLAMLFGLFFGALIAAASGGNFKLEFFDEESGSFTVKTLRTVLGGVAGGFLVMLGVQLAGDTVWGQWGSAIQLSSGAWIFLVGMVLTGSTLAILLERRGESGGGKTAAPAKGGKRRKK</sequence>
<keyword evidence="2" id="KW-0813">Transport</keyword>
<feature type="transmembrane region" description="Helical" evidence="9">
    <location>
        <begin position="60"/>
        <end position="79"/>
    </location>
</feature>
<gene>
    <name evidence="11" type="ORF">C8D82_12011</name>
    <name evidence="10" type="ORF">HF882_07210</name>
</gene>
<keyword evidence="7 9" id="KW-0472">Membrane</keyword>
<dbReference type="EMBL" id="QEKH01000020">
    <property type="protein sequence ID" value="PVY39535.1"/>
    <property type="molecule type" value="Genomic_DNA"/>
</dbReference>
<dbReference type="GO" id="GO:0005886">
    <property type="term" value="C:plasma membrane"/>
    <property type="evidence" value="ECO:0007669"/>
    <property type="project" value="UniProtKB-SubCell"/>
</dbReference>
<comment type="subcellular location">
    <subcellularLocation>
        <location evidence="1">Cell inner membrane</location>
        <topology evidence="1">Multi-pass membrane protein</topology>
    </subcellularLocation>
</comment>
<protein>
    <submittedName>
        <fullName evidence="11">Sulfur transporter</fullName>
    </submittedName>
    <submittedName>
        <fullName evidence="10">YeeE/YedE family protein</fullName>
    </submittedName>
</protein>
<dbReference type="PANTHER" id="PTHR30574:SF1">
    <property type="entry name" value="SULPHUR TRANSPORT DOMAIN-CONTAINING PROTEIN"/>
    <property type="match status" value="1"/>
</dbReference>
<dbReference type="InterPro" id="IPR007272">
    <property type="entry name" value="Sulf_transp_TsuA/YedE"/>
</dbReference>
<evidence type="ECO:0000256" key="3">
    <source>
        <dbReference type="ARBA" id="ARBA00022475"/>
    </source>
</evidence>
<dbReference type="AlphaFoldDB" id="A0A2U1ASY4"/>
<keyword evidence="5 9" id="KW-0812">Transmembrane</keyword>
<evidence type="ECO:0000313" key="11">
    <source>
        <dbReference type="EMBL" id="PVY39535.1"/>
    </source>
</evidence>
<evidence type="ECO:0000256" key="1">
    <source>
        <dbReference type="ARBA" id="ARBA00004429"/>
    </source>
</evidence>
<keyword evidence="3" id="KW-1003">Cell membrane</keyword>
<evidence type="ECO:0000313" key="12">
    <source>
        <dbReference type="Proteomes" id="UP000245959"/>
    </source>
</evidence>
<evidence type="ECO:0000256" key="6">
    <source>
        <dbReference type="ARBA" id="ARBA00022989"/>
    </source>
</evidence>
<reference evidence="10 13" key="2">
    <citation type="submission" date="2020-04" db="EMBL/GenBank/DDBJ databases">
        <authorList>
            <person name="Hitch T.C.A."/>
            <person name="Wylensek D."/>
            <person name="Clavel T."/>
        </authorList>
    </citation>
    <scope>NUCLEOTIDE SEQUENCE [LARGE SCALE GENOMIC DNA]</scope>
    <source>
        <strain evidence="10 13">COR2-253-APC-1A</strain>
    </source>
</reference>
<evidence type="ECO:0000256" key="8">
    <source>
        <dbReference type="ARBA" id="ARBA00035655"/>
    </source>
</evidence>
<evidence type="ECO:0000313" key="10">
    <source>
        <dbReference type="EMBL" id="NMD86370.1"/>
    </source>
</evidence>
<comment type="caution">
    <text evidence="11">The sequence shown here is derived from an EMBL/GenBank/DDBJ whole genome shotgun (WGS) entry which is preliminary data.</text>
</comment>
<dbReference type="PANTHER" id="PTHR30574">
    <property type="entry name" value="INNER MEMBRANE PROTEIN YEDE"/>
    <property type="match status" value="1"/>
</dbReference>
<dbReference type="EMBL" id="JABAEW010000010">
    <property type="protein sequence ID" value="NMD86370.1"/>
    <property type="molecule type" value="Genomic_DNA"/>
</dbReference>
<dbReference type="Proteomes" id="UP000576225">
    <property type="component" value="Unassembled WGS sequence"/>
</dbReference>
<keyword evidence="12" id="KW-1185">Reference proteome</keyword>
<evidence type="ECO:0000313" key="13">
    <source>
        <dbReference type="Proteomes" id="UP000576225"/>
    </source>
</evidence>
<name>A0A2U1ASY4_9BACT</name>
<dbReference type="Pfam" id="PF04143">
    <property type="entry name" value="Sulf_transp"/>
    <property type="match status" value="1"/>
</dbReference>
<dbReference type="RefSeq" id="WP_116884623.1">
    <property type="nucleotide sequence ID" value="NZ_CABMMC010000102.1"/>
</dbReference>
<evidence type="ECO:0000256" key="2">
    <source>
        <dbReference type="ARBA" id="ARBA00022448"/>
    </source>
</evidence>
<feature type="transmembrane region" description="Helical" evidence="9">
    <location>
        <begin position="100"/>
        <end position="118"/>
    </location>
</feature>
<dbReference type="Proteomes" id="UP000245959">
    <property type="component" value="Unassembled WGS sequence"/>
</dbReference>
<evidence type="ECO:0000256" key="5">
    <source>
        <dbReference type="ARBA" id="ARBA00022692"/>
    </source>
</evidence>
<dbReference type="GeneID" id="78295914"/>
<accession>A0A2U1ASY4</accession>
<proteinExistence type="inferred from homology"/>
<evidence type="ECO:0000256" key="7">
    <source>
        <dbReference type="ARBA" id="ARBA00023136"/>
    </source>
</evidence>
<reference evidence="11 12" key="1">
    <citation type="submission" date="2018-04" db="EMBL/GenBank/DDBJ databases">
        <title>Genomic Encyclopedia of Type Strains, Phase IV (KMG-IV): sequencing the most valuable type-strain genomes for metagenomic binning, comparative biology and taxonomic classification.</title>
        <authorList>
            <person name="Goeker M."/>
        </authorList>
    </citation>
    <scope>NUCLEOTIDE SEQUENCE [LARGE SCALE GENOMIC DNA]</scope>
    <source>
        <strain evidence="11 12">DSM 14823</strain>
    </source>
</reference>